<dbReference type="SUPFAM" id="SSF48008">
    <property type="entry name" value="GntR ligand-binding domain-like"/>
    <property type="match status" value="1"/>
</dbReference>
<dbReference type="OrthoDB" id="9028214at2"/>
<dbReference type="STRING" id="1123029.SAMN02745172_03203"/>
<evidence type="ECO:0000313" key="6">
    <source>
        <dbReference type="Proteomes" id="UP000186406"/>
    </source>
</evidence>
<keyword evidence="6" id="KW-1185">Reference proteome</keyword>
<evidence type="ECO:0000256" key="1">
    <source>
        <dbReference type="ARBA" id="ARBA00023015"/>
    </source>
</evidence>
<dbReference type="EMBL" id="FRXO01000006">
    <property type="protein sequence ID" value="SHO66544.1"/>
    <property type="molecule type" value="Genomic_DNA"/>
</dbReference>
<dbReference type="InterPro" id="IPR000524">
    <property type="entry name" value="Tscrpt_reg_HTH_GntR"/>
</dbReference>
<evidence type="ECO:0000259" key="4">
    <source>
        <dbReference type="PROSITE" id="PS50949"/>
    </source>
</evidence>
<dbReference type="PROSITE" id="PS50949">
    <property type="entry name" value="HTH_GNTR"/>
    <property type="match status" value="1"/>
</dbReference>
<dbReference type="RefSeq" id="WP_073630460.1">
    <property type="nucleotide sequence ID" value="NZ_FRXO01000006.1"/>
</dbReference>
<evidence type="ECO:0000256" key="2">
    <source>
        <dbReference type="ARBA" id="ARBA00023125"/>
    </source>
</evidence>
<dbReference type="SMART" id="SM00345">
    <property type="entry name" value="HTH_GNTR"/>
    <property type="match status" value="1"/>
</dbReference>
<dbReference type="Gene3D" id="1.10.10.10">
    <property type="entry name" value="Winged helix-like DNA-binding domain superfamily/Winged helix DNA-binding domain"/>
    <property type="match status" value="1"/>
</dbReference>
<evidence type="ECO:0000313" key="5">
    <source>
        <dbReference type="EMBL" id="SHO66544.1"/>
    </source>
</evidence>
<dbReference type="PANTHER" id="PTHR43537:SF44">
    <property type="entry name" value="GNTR FAMILY REGULATORY PROTEIN"/>
    <property type="match status" value="1"/>
</dbReference>
<dbReference type="InterPro" id="IPR011711">
    <property type="entry name" value="GntR_C"/>
</dbReference>
<dbReference type="GO" id="GO:0003677">
    <property type="term" value="F:DNA binding"/>
    <property type="evidence" value="ECO:0007669"/>
    <property type="project" value="UniProtKB-KW"/>
</dbReference>
<proteinExistence type="predicted"/>
<dbReference type="InterPro" id="IPR036388">
    <property type="entry name" value="WH-like_DNA-bd_sf"/>
</dbReference>
<dbReference type="Gene3D" id="1.20.120.530">
    <property type="entry name" value="GntR ligand-binding domain-like"/>
    <property type="match status" value="1"/>
</dbReference>
<feature type="domain" description="HTH gntR-type" evidence="4">
    <location>
        <begin position="17"/>
        <end position="85"/>
    </location>
</feature>
<accession>A0A1M7ZNR7</accession>
<dbReference type="Proteomes" id="UP000186406">
    <property type="component" value="Unassembled WGS sequence"/>
</dbReference>
<dbReference type="GO" id="GO:0003700">
    <property type="term" value="F:DNA-binding transcription factor activity"/>
    <property type="evidence" value="ECO:0007669"/>
    <property type="project" value="InterPro"/>
</dbReference>
<reference evidence="5 6" key="1">
    <citation type="submission" date="2016-12" db="EMBL/GenBank/DDBJ databases">
        <authorList>
            <person name="Song W.-J."/>
            <person name="Kurnit D.M."/>
        </authorList>
    </citation>
    <scope>NUCLEOTIDE SEQUENCE [LARGE SCALE GENOMIC DNA]</scope>
    <source>
        <strain evidence="5 6">DSM 19599</strain>
    </source>
</reference>
<protein>
    <submittedName>
        <fullName evidence="5">DNA-binding transcriptional regulator, FadR family</fullName>
    </submittedName>
</protein>
<evidence type="ECO:0000256" key="3">
    <source>
        <dbReference type="ARBA" id="ARBA00023163"/>
    </source>
</evidence>
<keyword evidence="1" id="KW-0805">Transcription regulation</keyword>
<dbReference type="AlphaFoldDB" id="A0A1M7ZNR7"/>
<dbReference type="InterPro" id="IPR036390">
    <property type="entry name" value="WH_DNA-bd_sf"/>
</dbReference>
<dbReference type="Pfam" id="PF00392">
    <property type="entry name" value="GntR"/>
    <property type="match status" value="1"/>
</dbReference>
<dbReference type="Pfam" id="PF07729">
    <property type="entry name" value="FCD"/>
    <property type="match status" value="1"/>
</dbReference>
<dbReference type="InterPro" id="IPR008920">
    <property type="entry name" value="TF_FadR/GntR_C"/>
</dbReference>
<dbReference type="CDD" id="cd07377">
    <property type="entry name" value="WHTH_GntR"/>
    <property type="match status" value="1"/>
</dbReference>
<dbReference type="PANTHER" id="PTHR43537">
    <property type="entry name" value="TRANSCRIPTIONAL REGULATOR, GNTR FAMILY"/>
    <property type="match status" value="1"/>
</dbReference>
<sequence length="241" mass="26944">MSRERVPDGQAARAGDRRAADAVVAEIERDIADGALENGAPLPPERDLMGRFGMSRTVVREAIATLTTRGLLDSKPRHRPIVRRPGYDAAFSAVGGVVTHLLRQENGVKTLYDVRIFLEASLVRHAALHARKDDIAALREALEQNRLAVNDPVAFDNTDVAFHAVFYRIPGNPVFPAVHRAFVDWLFEHWQTMTRSAAQNLVYHEDHRTIFDAVINRDPDAAEKALLSHLNKAWETVRGTF</sequence>
<dbReference type="SMART" id="SM00895">
    <property type="entry name" value="FCD"/>
    <property type="match status" value="1"/>
</dbReference>
<gene>
    <name evidence="5" type="ORF">SAMN02745172_03203</name>
</gene>
<organism evidence="5 6">
    <name type="scientific">Pseudoxanthobacter soli DSM 19599</name>
    <dbReference type="NCBI Taxonomy" id="1123029"/>
    <lineage>
        <taxon>Bacteria</taxon>
        <taxon>Pseudomonadati</taxon>
        <taxon>Pseudomonadota</taxon>
        <taxon>Alphaproteobacteria</taxon>
        <taxon>Hyphomicrobiales</taxon>
        <taxon>Segnochrobactraceae</taxon>
        <taxon>Pseudoxanthobacter</taxon>
    </lineage>
</organism>
<dbReference type="SUPFAM" id="SSF46785">
    <property type="entry name" value="Winged helix' DNA-binding domain"/>
    <property type="match status" value="1"/>
</dbReference>
<dbReference type="PRINTS" id="PR00035">
    <property type="entry name" value="HTHGNTR"/>
</dbReference>
<name>A0A1M7ZNR7_9HYPH</name>
<keyword evidence="2 5" id="KW-0238">DNA-binding</keyword>
<keyword evidence="3" id="KW-0804">Transcription</keyword>